<dbReference type="GO" id="GO:0016747">
    <property type="term" value="F:acyltransferase activity, transferring groups other than amino-acyl groups"/>
    <property type="evidence" value="ECO:0007669"/>
    <property type="project" value="InterPro"/>
</dbReference>
<dbReference type="Pfam" id="PF00583">
    <property type="entry name" value="Acetyltransf_1"/>
    <property type="match status" value="1"/>
</dbReference>
<proteinExistence type="predicted"/>
<accession>F8F900</accession>
<dbReference type="GO" id="GO:0045150">
    <property type="term" value="P:acetoin catabolic process"/>
    <property type="evidence" value="ECO:0007669"/>
    <property type="project" value="InterPro"/>
</dbReference>
<organism evidence="2 3">
    <name type="scientific">Paenibacillus mucilaginosus (strain KNP414)</name>
    <dbReference type="NCBI Taxonomy" id="1036673"/>
    <lineage>
        <taxon>Bacteria</taxon>
        <taxon>Bacillati</taxon>
        <taxon>Bacillota</taxon>
        <taxon>Bacilli</taxon>
        <taxon>Bacillales</taxon>
        <taxon>Paenibacillaceae</taxon>
        <taxon>Paenibacillus</taxon>
    </lineage>
</organism>
<sequence length="258" mass="30372">MPQPSITIPFVFETLSFPPPLLYHKPFYSTIFLLCWKGQFWKGETFYRMNHIKIYQQSSVPYQNTELVLEGPVPPEQLRRYTMHPDLDAFRRPKEQFEALVEIAGLPEGRIILARHEEVIVGYVTFHYPDELERWSEGGMLDLIELGAIEVANAYRGLGLGKKLIRLAFEDGQLENVITFTTEYYWHWDLESSGLTVWQYRDMMEKLMKSVDMVWFATDDPEICSHPANCLMVRIGKNVPLSSVELFDRVRFRQRFMY</sequence>
<protein>
    <submittedName>
        <fullName evidence="2">Acetoin utilization protein</fullName>
    </submittedName>
</protein>
<reference evidence="3" key="1">
    <citation type="submission" date="2011-06" db="EMBL/GenBank/DDBJ databases">
        <title>Complete genome sequence of Paenibacillus mucilaginosus KNP414.</title>
        <authorList>
            <person name="Wang J."/>
            <person name="Hu S."/>
            <person name="Hu X."/>
            <person name="Zhang B."/>
            <person name="Dong D."/>
            <person name="Zhang S."/>
            <person name="Zhao K."/>
            <person name="Wu D."/>
        </authorList>
    </citation>
    <scope>NUCLEOTIDE SEQUENCE [LARGE SCALE GENOMIC DNA]</scope>
    <source>
        <strain evidence="3">KNP414</strain>
    </source>
</reference>
<dbReference type="PROSITE" id="PS51186">
    <property type="entry name" value="GNAT"/>
    <property type="match status" value="1"/>
</dbReference>
<dbReference type="InterPro" id="IPR024699">
    <property type="entry name" value="AcuA"/>
</dbReference>
<dbReference type="InterPro" id="IPR000182">
    <property type="entry name" value="GNAT_dom"/>
</dbReference>
<dbReference type="CDD" id="cd04301">
    <property type="entry name" value="NAT_SF"/>
    <property type="match status" value="1"/>
</dbReference>
<evidence type="ECO:0000259" key="1">
    <source>
        <dbReference type="PROSITE" id="PS51186"/>
    </source>
</evidence>
<dbReference type="PATRIC" id="fig|1036673.3.peg.3593"/>
<dbReference type="KEGG" id="pms:KNP414_03910"/>
<evidence type="ECO:0000313" key="3">
    <source>
        <dbReference type="Proteomes" id="UP000006620"/>
    </source>
</evidence>
<dbReference type="EMBL" id="CP002869">
    <property type="protein sequence ID" value="AEI42448.1"/>
    <property type="molecule type" value="Genomic_DNA"/>
</dbReference>
<name>F8F900_PAEMK</name>
<dbReference type="InterPro" id="IPR016181">
    <property type="entry name" value="Acyl_CoA_acyltransferase"/>
</dbReference>
<dbReference type="HOGENOM" id="CLU_113703_0_0_9"/>
<feature type="domain" description="N-acetyltransferase" evidence="1">
    <location>
        <begin position="67"/>
        <end position="218"/>
    </location>
</feature>
<reference evidence="2 3" key="2">
    <citation type="journal article" date="2013" name="Genome Announc.">
        <title>Genome Sequence of Growth-Improving Paenibacillus mucilaginosus Strain KNP414.</title>
        <authorList>
            <person name="Lu J.J."/>
            <person name="Wang J.F."/>
            <person name="Hu X.F."/>
        </authorList>
    </citation>
    <scope>NUCLEOTIDE SEQUENCE [LARGE SCALE GENOMIC DNA]</scope>
    <source>
        <strain evidence="2 3">KNP414</strain>
    </source>
</reference>
<dbReference type="Proteomes" id="UP000006620">
    <property type="component" value="Chromosome"/>
</dbReference>
<gene>
    <name evidence="2" type="ordered locus">KNP414_03910</name>
</gene>
<dbReference type="Gene3D" id="3.40.630.30">
    <property type="match status" value="1"/>
</dbReference>
<dbReference type="AlphaFoldDB" id="F8F900"/>
<dbReference type="PIRSF" id="PIRSF021278">
    <property type="entry name" value="AcuA"/>
    <property type="match status" value="1"/>
</dbReference>
<evidence type="ECO:0000313" key="2">
    <source>
        <dbReference type="EMBL" id="AEI42448.1"/>
    </source>
</evidence>
<dbReference type="GO" id="GO:0019152">
    <property type="term" value="F:acetoin dehydrogenase (NAD+) activity"/>
    <property type="evidence" value="ECO:0007669"/>
    <property type="project" value="InterPro"/>
</dbReference>
<dbReference type="SUPFAM" id="SSF55729">
    <property type="entry name" value="Acyl-CoA N-acyltransferases (Nat)"/>
    <property type="match status" value="1"/>
</dbReference>